<dbReference type="GO" id="GO:0006606">
    <property type="term" value="P:protein import into nucleus"/>
    <property type="evidence" value="ECO:0007669"/>
    <property type="project" value="UniProtKB-ARBA"/>
</dbReference>
<evidence type="ECO:0000256" key="3">
    <source>
        <dbReference type="RuleBase" id="RU369002"/>
    </source>
</evidence>
<keyword evidence="3" id="KW-0813">Transport</keyword>
<keyword evidence="3" id="KW-0539">Nucleus</keyword>
<keyword evidence="1 3" id="KW-0963">Cytoplasm</keyword>
<accession>A0A5C3R0P3</accession>
<evidence type="ECO:0000259" key="4">
    <source>
        <dbReference type="PROSITE" id="PS50177"/>
    </source>
</evidence>
<dbReference type="PROSITE" id="PS50177">
    <property type="entry name" value="NTF2_DOMAIN"/>
    <property type="match status" value="1"/>
</dbReference>
<dbReference type="Gene3D" id="3.10.450.50">
    <property type="match status" value="1"/>
</dbReference>
<keyword evidence="6" id="KW-1185">Reference proteome</keyword>
<dbReference type="OrthoDB" id="6507044at2759"/>
<gene>
    <name evidence="5" type="ORF">BDV98DRAFT_558541</name>
</gene>
<dbReference type="GO" id="GO:0005635">
    <property type="term" value="C:nuclear envelope"/>
    <property type="evidence" value="ECO:0007669"/>
    <property type="project" value="UniProtKB-ARBA"/>
</dbReference>
<name>A0A5C3R0P3_9AGAR</name>
<comment type="function">
    <text evidence="3">Has a role in nuclear-cytoplasmic transport of proteins and mRNAs.</text>
</comment>
<feature type="domain" description="NTF2" evidence="4">
    <location>
        <begin position="7"/>
        <end position="121"/>
    </location>
</feature>
<keyword evidence="3" id="KW-0653">Protein transport</keyword>
<evidence type="ECO:0000313" key="6">
    <source>
        <dbReference type="Proteomes" id="UP000305067"/>
    </source>
</evidence>
<dbReference type="Proteomes" id="UP000305067">
    <property type="component" value="Unassembled WGS sequence"/>
</dbReference>
<evidence type="ECO:0000313" key="5">
    <source>
        <dbReference type="EMBL" id="TFL07833.1"/>
    </source>
</evidence>
<reference evidence="5 6" key="1">
    <citation type="journal article" date="2019" name="Nat. Ecol. Evol.">
        <title>Megaphylogeny resolves global patterns of mushroom evolution.</title>
        <authorList>
            <person name="Varga T."/>
            <person name="Krizsan K."/>
            <person name="Foldi C."/>
            <person name="Dima B."/>
            <person name="Sanchez-Garcia M."/>
            <person name="Sanchez-Ramirez S."/>
            <person name="Szollosi G.J."/>
            <person name="Szarkandi J.G."/>
            <person name="Papp V."/>
            <person name="Albert L."/>
            <person name="Andreopoulos W."/>
            <person name="Angelini C."/>
            <person name="Antonin V."/>
            <person name="Barry K.W."/>
            <person name="Bougher N.L."/>
            <person name="Buchanan P."/>
            <person name="Buyck B."/>
            <person name="Bense V."/>
            <person name="Catcheside P."/>
            <person name="Chovatia M."/>
            <person name="Cooper J."/>
            <person name="Damon W."/>
            <person name="Desjardin D."/>
            <person name="Finy P."/>
            <person name="Geml J."/>
            <person name="Haridas S."/>
            <person name="Hughes K."/>
            <person name="Justo A."/>
            <person name="Karasinski D."/>
            <person name="Kautmanova I."/>
            <person name="Kiss B."/>
            <person name="Kocsube S."/>
            <person name="Kotiranta H."/>
            <person name="LaButti K.M."/>
            <person name="Lechner B.E."/>
            <person name="Liimatainen K."/>
            <person name="Lipzen A."/>
            <person name="Lukacs Z."/>
            <person name="Mihaltcheva S."/>
            <person name="Morgado L.N."/>
            <person name="Niskanen T."/>
            <person name="Noordeloos M.E."/>
            <person name="Ohm R.A."/>
            <person name="Ortiz-Santana B."/>
            <person name="Ovrebo C."/>
            <person name="Racz N."/>
            <person name="Riley R."/>
            <person name="Savchenko A."/>
            <person name="Shiryaev A."/>
            <person name="Soop K."/>
            <person name="Spirin V."/>
            <person name="Szebenyi C."/>
            <person name="Tomsovsky M."/>
            <person name="Tulloss R.E."/>
            <person name="Uehling J."/>
            <person name="Grigoriev I.V."/>
            <person name="Vagvolgyi C."/>
            <person name="Papp T."/>
            <person name="Martin F.M."/>
            <person name="Miettinen O."/>
            <person name="Hibbett D.S."/>
            <person name="Nagy L.G."/>
        </authorList>
    </citation>
    <scope>NUCLEOTIDE SEQUENCE [LARGE SCALE GENOMIC DNA]</scope>
    <source>
        <strain evidence="5 6">CBS 309.79</strain>
    </source>
</reference>
<dbReference type="InterPro" id="IPR002075">
    <property type="entry name" value="NTF2_dom"/>
</dbReference>
<proteinExistence type="predicted"/>
<dbReference type="PANTHER" id="PTHR12612">
    <property type="entry name" value="NUCLEAR TRANSPORT FACTOR 2"/>
    <property type="match status" value="1"/>
</dbReference>
<comment type="subcellular location">
    <subcellularLocation>
        <location evidence="3">Cytoplasm</location>
    </subcellularLocation>
    <subcellularLocation>
        <location evidence="3">Nucleus</location>
    </subcellularLocation>
</comment>
<dbReference type="FunFam" id="3.10.450.50:FF:000005">
    <property type="entry name" value="Nuclear transport factor 2"/>
    <property type="match status" value="1"/>
</dbReference>
<dbReference type="GO" id="GO:0051028">
    <property type="term" value="P:mRNA transport"/>
    <property type="evidence" value="ECO:0007669"/>
    <property type="project" value="UniProtKB-UniRule"/>
</dbReference>
<protein>
    <recommendedName>
        <fullName evidence="2 3">Nuclear transport factor 2</fullName>
        <shortName evidence="3">NTF-2</shortName>
    </recommendedName>
</protein>
<dbReference type="InterPro" id="IPR018222">
    <property type="entry name" value="Nuclear_transport_factor_2_euk"/>
</dbReference>
<dbReference type="Pfam" id="PF02136">
    <property type="entry name" value="NTF2"/>
    <property type="match status" value="1"/>
</dbReference>
<evidence type="ECO:0000256" key="2">
    <source>
        <dbReference type="ARBA" id="ARBA00026247"/>
    </source>
</evidence>
<dbReference type="AlphaFoldDB" id="A0A5C3R0P3"/>
<dbReference type="CDD" id="cd00780">
    <property type="entry name" value="NTF2"/>
    <property type="match status" value="1"/>
</dbReference>
<dbReference type="EMBL" id="ML178814">
    <property type="protein sequence ID" value="TFL07833.1"/>
    <property type="molecule type" value="Genomic_DNA"/>
</dbReference>
<sequence length="124" mass="14419">MASINEVAKQFTDYYYNTFDTNRKGLQPVYREHSILTWEGQEFRGAENIFEKLESLPFQRVQHKVTTLDAQPSNPSINSLLVLVTGLLLVDDESNPMQFTQSFQLIPDGESYWVYNDVFRLNYG</sequence>
<dbReference type="SUPFAM" id="SSF54427">
    <property type="entry name" value="NTF2-like"/>
    <property type="match status" value="1"/>
</dbReference>
<evidence type="ECO:0000256" key="1">
    <source>
        <dbReference type="ARBA" id="ARBA00022490"/>
    </source>
</evidence>
<dbReference type="STRING" id="1884261.A0A5C3R0P3"/>
<dbReference type="InterPro" id="IPR032710">
    <property type="entry name" value="NTF2-like_dom_sf"/>
</dbReference>
<organism evidence="5 6">
    <name type="scientific">Pterulicium gracile</name>
    <dbReference type="NCBI Taxonomy" id="1884261"/>
    <lineage>
        <taxon>Eukaryota</taxon>
        <taxon>Fungi</taxon>
        <taxon>Dikarya</taxon>
        <taxon>Basidiomycota</taxon>
        <taxon>Agaricomycotina</taxon>
        <taxon>Agaricomycetes</taxon>
        <taxon>Agaricomycetidae</taxon>
        <taxon>Agaricales</taxon>
        <taxon>Pleurotineae</taxon>
        <taxon>Pterulaceae</taxon>
        <taxon>Pterulicium</taxon>
    </lineage>
</organism>
<dbReference type="InterPro" id="IPR045875">
    <property type="entry name" value="NTF2"/>
</dbReference>
<dbReference type="GO" id="GO:0005737">
    <property type="term" value="C:cytoplasm"/>
    <property type="evidence" value="ECO:0007669"/>
    <property type="project" value="UniProtKB-SubCell"/>
</dbReference>